<dbReference type="InterPro" id="IPR000160">
    <property type="entry name" value="GGDEF_dom"/>
</dbReference>
<comment type="caution">
    <text evidence="5">The sequence shown here is derived from an EMBL/GenBank/DDBJ whole genome shotgun (WGS) entry which is preliminary data.</text>
</comment>
<dbReference type="Pfam" id="PF13426">
    <property type="entry name" value="PAS_9"/>
    <property type="match status" value="1"/>
</dbReference>
<dbReference type="GO" id="GO:0003824">
    <property type="term" value="F:catalytic activity"/>
    <property type="evidence" value="ECO:0007669"/>
    <property type="project" value="UniProtKB-ARBA"/>
</dbReference>
<organism evidence="5 6">
    <name type="scientific">Aliidiomarina taiwanensis</name>
    <dbReference type="NCBI Taxonomy" id="946228"/>
    <lineage>
        <taxon>Bacteria</taxon>
        <taxon>Pseudomonadati</taxon>
        <taxon>Pseudomonadota</taxon>
        <taxon>Gammaproteobacteria</taxon>
        <taxon>Alteromonadales</taxon>
        <taxon>Idiomarinaceae</taxon>
        <taxon>Aliidiomarina</taxon>
    </lineage>
</organism>
<dbReference type="CDD" id="cd00130">
    <property type="entry name" value="PAS"/>
    <property type="match status" value="1"/>
</dbReference>
<dbReference type="PROSITE" id="PS50887">
    <property type="entry name" value="GGDEF"/>
    <property type="match status" value="1"/>
</dbReference>
<sequence>MMLNISECRVYRYYADFLNTIPDGALVVTKEHTIRLANEAVAHIFGYAPGELIHERLDCLIPKAVRSNHKKHLEAFFGQPKSRPMGKGLPIEFLGLRKDGSLFPVEITISPLEIGGELFAVAIVRDSTERQRIEQRIRRELEAERSRALTDDLTGLANRRYFHDALNHSIQVHQDYQEPFSLAYIDLDGFKAINDNQGHQTGDQLLQRIAAIMKRSSRSEDTLARIGGDEFALIISNASKEVAATVLNRLHKLVSEDLTADHIPTSMSIGWVHSSQLQLDSYRDLMHAADEAMYAAKNSGKNAVFNYKDIANQRRRQ</sequence>
<gene>
    <name evidence="5" type="ORF">CWE15_03800</name>
</gene>
<dbReference type="OrthoDB" id="73375at2"/>
<dbReference type="Gene3D" id="3.30.70.270">
    <property type="match status" value="1"/>
</dbReference>
<dbReference type="SUPFAM" id="SSF55785">
    <property type="entry name" value="PYP-like sensor domain (PAS domain)"/>
    <property type="match status" value="1"/>
</dbReference>
<dbReference type="SMART" id="SM00091">
    <property type="entry name" value="PAS"/>
    <property type="match status" value="1"/>
</dbReference>
<dbReference type="PROSITE" id="PS50112">
    <property type="entry name" value="PAS"/>
    <property type="match status" value="1"/>
</dbReference>
<dbReference type="AlphaFoldDB" id="A0A432XAF1"/>
<evidence type="ECO:0000259" key="4">
    <source>
        <dbReference type="PROSITE" id="PS50887"/>
    </source>
</evidence>
<dbReference type="EMBL" id="PIPQ01000001">
    <property type="protein sequence ID" value="RUO44304.1"/>
    <property type="molecule type" value="Genomic_DNA"/>
</dbReference>
<dbReference type="Pfam" id="PF00990">
    <property type="entry name" value="GGDEF"/>
    <property type="match status" value="1"/>
</dbReference>
<dbReference type="NCBIfam" id="TIGR00254">
    <property type="entry name" value="GGDEF"/>
    <property type="match status" value="1"/>
</dbReference>
<evidence type="ECO:0000259" key="2">
    <source>
        <dbReference type="PROSITE" id="PS50112"/>
    </source>
</evidence>
<dbReference type="InterPro" id="IPR043128">
    <property type="entry name" value="Rev_trsase/Diguanyl_cyclase"/>
</dbReference>
<dbReference type="NCBIfam" id="TIGR00229">
    <property type="entry name" value="sensory_box"/>
    <property type="match status" value="1"/>
</dbReference>
<comment type="cofactor">
    <cofactor evidence="1">
        <name>Mg(2+)</name>
        <dbReference type="ChEBI" id="CHEBI:18420"/>
    </cofactor>
</comment>
<proteinExistence type="predicted"/>
<dbReference type="Gene3D" id="3.30.450.20">
    <property type="entry name" value="PAS domain"/>
    <property type="match status" value="1"/>
</dbReference>
<dbReference type="InterPro" id="IPR052163">
    <property type="entry name" value="DGC-Regulatory_Protein"/>
</dbReference>
<dbReference type="InterPro" id="IPR035965">
    <property type="entry name" value="PAS-like_dom_sf"/>
</dbReference>
<dbReference type="InterPro" id="IPR000014">
    <property type="entry name" value="PAS"/>
</dbReference>
<keyword evidence="6" id="KW-1185">Reference proteome</keyword>
<feature type="domain" description="PAC" evidence="3">
    <location>
        <begin position="89"/>
        <end position="139"/>
    </location>
</feature>
<dbReference type="SUPFAM" id="SSF55073">
    <property type="entry name" value="Nucleotide cyclase"/>
    <property type="match status" value="1"/>
</dbReference>
<dbReference type="RefSeq" id="WP_126756706.1">
    <property type="nucleotide sequence ID" value="NZ_PIPQ01000001.1"/>
</dbReference>
<dbReference type="CDD" id="cd01949">
    <property type="entry name" value="GGDEF"/>
    <property type="match status" value="1"/>
</dbReference>
<dbReference type="SMART" id="SM00086">
    <property type="entry name" value="PAC"/>
    <property type="match status" value="1"/>
</dbReference>
<dbReference type="PROSITE" id="PS50113">
    <property type="entry name" value="PAC"/>
    <property type="match status" value="1"/>
</dbReference>
<name>A0A432XAF1_9GAMM</name>
<feature type="domain" description="GGDEF" evidence="4">
    <location>
        <begin position="178"/>
        <end position="309"/>
    </location>
</feature>
<dbReference type="FunFam" id="3.30.70.270:FF:000001">
    <property type="entry name" value="Diguanylate cyclase domain protein"/>
    <property type="match status" value="1"/>
</dbReference>
<evidence type="ECO:0000256" key="1">
    <source>
        <dbReference type="ARBA" id="ARBA00001946"/>
    </source>
</evidence>
<dbReference type="InterPro" id="IPR029787">
    <property type="entry name" value="Nucleotide_cyclase"/>
</dbReference>
<evidence type="ECO:0000259" key="3">
    <source>
        <dbReference type="PROSITE" id="PS50113"/>
    </source>
</evidence>
<feature type="domain" description="PAS" evidence="2">
    <location>
        <begin position="10"/>
        <end position="53"/>
    </location>
</feature>
<protein>
    <submittedName>
        <fullName evidence="5">PAS domain S-box protein</fullName>
    </submittedName>
</protein>
<dbReference type="InterPro" id="IPR001610">
    <property type="entry name" value="PAC"/>
</dbReference>
<dbReference type="PANTHER" id="PTHR46663">
    <property type="entry name" value="DIGUANYLATE CYCLASE DGCT-RELATED"/>
    <property type="match status" value="1"/>
</dbReference>
<evidence type="ECO:0000313" key="6">
    <source>
        <dbReference type="Proteomes" id="UP000286976"/>
    </source>
</evidence>
<dbReference type="Proteomes" id="UP000286976">
    <property type="component" value="Unassembled WGS sequence"/>
</dbReference>
<evidence type="ECO:0000313" key="5">
    <source>
        <dbReference type="EMBL" id="RUO44304.1"/>
    </source>
</evidence>
<dbReference type="SMART" id="SM00267">
    <property type="entry name" value="GGDEF"/>
    <property type="match status" value="1"/>
</dbReference>
<accession>A0A432XAF1</accession>
<dbReference type="PANTHER" id="PTHR46663:SF2">
    <property type="entry name" value="GGDEF DOMAIN-CONTAINING PROTEIN"/>
    <property type="match status" value="1"/>
</dbReference>
<reference evidence="5 6" key="1">
    <citation type="journal article" date="2011" name="Front. Microbiol.">
        <title>Genomic signatures of strain selection and enhancement in Bacillus atrophaeus var. globigii, a historical biowarfare simulant.</title>
        <authorList>
            <person name="Gibbons H.S."/>
            <person name="Broomall S.M."/>
            <person name="McNew L.A."/>
            <person name="Daligault H."/>
            <person name="Chapman C."/>
            <person name="Bruce D."/>
            <person name="Karavis M."/>
            <person name="Krepps M."/>
            <person name="McGregor P.A."/>
            <person name="Hong C."/>
            <person name="Park K.H."/>
            <person name="Akmal A."/>
            <person name="Feldman A."/>
            <person name="Lin J.S."/>
            <person name="Chang W.E."/>
            <person name="Higgs B.W."/>
            <person name="Demirev P."/>
            <person name="Lindquist J."/>
            <person name="Liem A."/>
            <person name="Fochler E."/>
            <person name="Read T.D."/>
            <person name="Tapia R."/>
            <person name="Johnson S."/>
            <person name="Bishop-Lilly K.A."/>
            <person name="Detter C."/>
            <person name="Han C."/>
            <person name="Sozhamannan S."/>
            <person name="Rosenzweig C.N."/>
            <person name="Skowronski E.W."/>
        </authorList>
    </citation>
    <scope>NUCLEOTIDE SEQUENCE [LARGE SCALE GENOMIC DNA]</scope>
    <source>
        <strain evidence="5 6">AIT1</strain>
    </source>
</reference>
<dbReference type="InterPro" id="IPR000700">
    <property type="entry name" value="PAS-assoc_C"/>
</dbReference>